<dbReference type="InterPro" id="IPR032379">
    <property type="entry name" value="DUF4874"/>
</dbReference>
<dbReference type="EMBL" id="FNGS01000001">
    <property type="protein sequence ID" value="SDL18434.1"/>
    <property type="molecule type" value="Genomic_DNA"/>
</dbReference>
<name>A0A1G9I0I7_9BACT</name>
<feature type="domain" description="DUF4874" evidence="3">
    <location>
        <begin position="42"/>
        <end position="225"/>
    </location>
</feature>
<sequence length="516" mass="58713">MKRLVPAILFLAAAALPLVAVSQEKKKFSGILASESREPLRNPERGFRYEVFFMANNLEAPYFRKQKTLPEAVLYRADPFRVDSTLLGVTKLYGEKDSVCISQLYIYLTAFIGKRIPDKGIQNIRSVFEGFHQRGFKAVLRMGYDYSPNLTRVSLADIERHMAQLRPVFEEYEGVIHVFEAGLIGAWGEWHHTSMINSSDTARAVLTALFNAIPPSRQVLVRIPHWKDFTNLPSNLAGRTGFHNDFFTADEHKFAKGNDYVRGTPAFDAVQRQSPFYLIDGEMPYSYKGVDEWSLNRHFDVINGIIRLRDHHYTTFSIAHNNLENDSTNIRYWRVFPLTEETLRSRQLPVSDGYFRDANGKAVARTAFEYIRDHLGYRLELQELTYTAELPASAMCNWAVTLINRGFSTLHNPRKVYFVLLDTSGNIVATIPADADSGSWQPYNPSDSFSYDPVVYTVSSGNRKLPKLRPGTYRLGLWMPDGTALLKNDARYAVRVANSGVPWVNGVNVLTDIRIK</sequence>
<dbReference type="Proteomes" id="UP000198901">
    <property type="component" value="Unassembled WGS sequence"/>
</dbReference>
<dbReference type="AlphaFoldDB" id="A0A1G9I0I7"/>
<gene>
    <name evidence="4" type="ORF">SAMN04488090_0276</name>
</gene>
<keyword evidence="5" id="KW-1185">Reference proteome</keyword>
<evidence type="ECO:0000259" key="2">
    <source>
        <dbReference type="Pfam" id="PF16116"/>
    </source>
</evidence>
<dbReference type="OrthoDB" id="9760654at2"/>
<organism evidence="4 5">
    <name type="scientific">Siphonobacter aquaeclarae</name>
    <dbReference type="NCBI Taxonomy" id="563176"/>
    <lineage>
        <taxon>Bacteria</taxon>
        <taxon>Pseudomonadati</taxon>
        <taxon>Bacteroidota</taxon>
        <taxon>Cytophagia</taxon>
        <taxon>Cytophagales</taxon>
        <taxon>Cytophagaceae</taxon>
        <taxon>Siphonobacter</taxon>
    </lineage>
</organism>
<feature type="chain" id="PRO_5011557925" description="DUF4832 domain-containing protein" evidence="1">
    <location>
        <begin position="23"/>
        <end position="516"/>
    </location>
</feature>
<keyword evidence="1" id="KW-0732">Signal</keyword>
<accession>A0A1G9I0I7</accession>
<feature type="signal peptide" evidence="1">
    <location>
        <begin position="1"/>
        <end position="22"/>
    </location>
</feature>
<proteinExistence type="predicted"/>
<evidence type="ECO:0000313" key="4">
    <source>
        <dbReference type="EMBL" id="SDL18434.1"/>
    </source>
</evidence>
<reference evidence="4 5" key="1">
    <citation type="submission" date="2016-10" db="EMBL/GenBank/DDBJ databases">
        <authorList>
            <person name="de Groot N.N."/>
        </authorList>
    </citation>
    <scope>NUCLEOTIDE SEQUENCE [LARGE SCALE GENOMIC DNA]</scope>
    <source>
        <strain evidence="4 5">DSM 21668</strain>
    </source>
</reference>
<dbReference type="Pfam" id="PF16173">
    <property type="entry name" value="DUF4874"/>
    <property type="match status" value="1"/>
</dbReference>
<dbReference type="RefSeq" id="WP_093196751.1">
    <property type="nucleotide sequence ID" value="NZ_FNGS01000001.1"/>
</dbReference>
<protein>
    <recommendedName>
        <fullName evidence="6">DUF4832 domain-containing protein</fullName>
    </recommendedName>
</protein>
<dbReference type="Pfam" id="PF16116">
    <property type="entry name" value="DUF4832"/>
    <property type="match status" value="1"/>
</dbReference>
<dbReference type="InterPro" id="IPR032267">
    <property type="entry name" value="DUF4832"/>
</dbReference>
<evidence type="ECO:0008006" key="6">
    <source>
        <dbReference type="Google" id="ProtNLM"/>
    </source>
</evidence>
<evidence type="ECO:0000256" key="1">
    <source>
        <dbReference type="SAM" id="SignalP"/>
    </source>
</evidence>
<dbReference type="STRING" id="563176.SAMN04488090_0276"/>
<evidence type="ECO:0000313" key="5">
    <source>
        <dbReference type="Proteomes" id="UP000198901"/>
    </source>
</evidence>
<evidence type="ECO:0000259" key="3">
    <source>
        <dbReference type="Pfam" id="PF16173"/>
    </source>
</evidence>
<feature type="domain" description="DUF4832" evidence="2">
    <location>
        <begin position="239"/>
        <end position="498"/>
    </location>
</feature>